<proteinExistence type="predicted"/>
<dbReference type="AlphaFoldDB" id="A0A8S9PWU0"/>
<gene>
    <name evidence="1" type="ORF">F2Q69_00049084</name>
</gene>
<accession>A0A8S9PWU0</accession>
<reference evidence="1" key="1">
    <citation type="submission" date="2019-12" db="EMBL/GenBank/DDBJ databases">
        <title>Genome sequencing and annotation of Brassica cretica.</title>
        <authorList>
            <person name="Studholme D.J."/>
            <person name="Sarris P."/>
        </authorList>
    </citation>
    <scope>NUCLEOTIDE SEQUENCE</scope>
    <source>
        <strain evidence="1">PFS-109/04</strain>
        <tissue evidence="1">Leaf</tissue>
    </source>
</reference>
<protein>
    <submittedName>
        <fullName evidence="1">Uncharacterized protein</fullName>
    </submittedName>
</protein>
<evidence type="ECO:0000313" key="1">
    <source>
        <dbReference type="EMBL" id="KAF3524121.1"/>
    </source>
</evidence>
<dbReference type="EMBL" id="QGKX02001347">
    <property type="protein sequence ID" value="KAF3524121.1"/>
    <property type="molecule type" value="Genomic_DNA"/>
</dbReference>
<sequence length="81" mass="9150">MPLENYSLLTEANISKATCNRGTKGPPYLYIIVLSFTGQPQEKKMTPIEEIKYLDMSIEIAESLRLKIEVQKCLPFAARGD</sequence>
<dbReference type="Proteomes" id="UP000712600">
    <property type="component" value="Unassembled WGS sequence"/>
</dbReference>
<evidence type="ECO:0000313" key="2">
    <source>
        <dbReference type="Proteomes" id="UP000712600"/>
    </source>
</evidence>
<organism evidence="1 2">
    <name type="scientific">Brassica cretica</name>
    <name type="common">Mustard</name>
    <dbReference type="NCBI Taxonomy" id="69181"/>
    <lineage>
        <taxon>Eukaryota</taxon>
        <taxon>Viridiplantae</taxon>
        <taxon>Streptophyta</taxon>
        <taxon>Embryophyta</taxon>
        <taxon>Tracheophyta</taxon>
        <taxon>Spermatophyta</taxon>
        <taxon>Magnoliopsida</taxon>
        <taxon>eudicotyledons</taxon>
        <taxon>Gunneridae</taxon>
        <taxon>Pentapetalae</taxon>
        <taxon>rosids</taxon>
        <taxon>malvids</taxon>
        <taxon>Brassicales</taxon>
        <taxon>Brassicaceae</taxon>
        <taxon>Brassiceae</taxon>
        <taxon>Brassica</taxon>
    </lineage>
</organism>
<comment type="caution">
    <text evidence="1">The sequence shown here is derived from an EMBL/GenBank/DDBJ whole genome shotgun (WGS) entry which is preliminary data.</text>
</comment>
<name>A0A8S9PWU0_BRACR</name>